<feature type="signal peptide" evidence="3">
    <location>
        <begin position="1"/>
        <end position="21"/>
    </location>
</feature>
<dbReference type="OrthoDB" id="9780943at2"/>
<dbReference type="InterPro" id="IPR005064">
    <property type="entry name" value="BUG"/>
</dbReference>
<dbReference type="PROSITE" id="PS51257">
    <property type="entry name" value="PROKAR_LIPOPROTEIN"/>
    <property type="match status" value="1"/>
</dbReference>
<dbReference type="CDD" id="cd07012">
    <property type="entry name" value="PBP2_Bug_TTT"/>
    <property type="match status" value="1"/>
</dbReference>
<dbReference type="PANTHER" id="PTHR42928">
    <property type="entry name" value="TRICARBOXYLATE-BINDING PROTEIN"/>
    <property type="match status" value="1"/>
</dbReference>
<dbReference type="Proteomes" id="UP000448943">
    <property type="component" value="Unassembled WGS sequence"/>
</dbReference>
<keyword evidence="3" id="KW-0732">Signal</keyword>
<dbReference type="Pfam" id="PF03401">
    <property type="entry name" value="TctC"/>
    <property type="match status" value="1"/>
</dbReference>
<evidence type="ECO:0000256" key="1">
    <source>
        <dbReference type="ARBA" id="ARBA00006987"/>
    </source>
</evidence>
<dbReference type="EMBL" id="SIJB01000022">
    <property type="protein sequence ID" value="NBI29139.1"/>
    <property type="molecule type" value="Genomic_DNA"/>
</dbReference>
<keyword evidence="5" id="KW-1185">Reference proteome</keyword>
<organism evidence="4 5">
    <name type="scientific">Chengkuizengella marina</name>
    <dbReference type="NCBI Taxonomy" id="2507566"/>
    <lineage>
        <taxon>Bacteria</taxon>
        <taxon>Bacillati</taxon>
        <taxon>Bacillota</taxon>
        <taxon>Bacilli</taxon>
        <taxon>Bacillales</taxon>
        <taxon>Paenibacillaceae</taxon>
        <taxon>Chengkuizengella</taxon>
    </lineage>
</organism>
<proteinExistence type="inferred from homology"/>
<evidence type="ECO:0000313" key="5">
    <source>
        <dbReference type="Proteomes" id="UP000448943"/>
    </source>
</evidence>
<comment type="similarity">
    <text evidence="1">Belongs to the UPF0065 (bug) family.</text>
</comment>
<evidence type="ECO:0000256" key="3">
    <source>
        <dbReference type="SAM" id="SignalP"/>
    </source>
</evidence>
<feature type="region of interest" description="Disordered" evidence="2">
    <location>
        <begin position="25"/>
        <end position="52"/>
    </location>
</feature>
<reference evidence="4 5" key="1">
    <citation type="submission" date="2019-01" db="EMBL/GenBank/DDBJ databases">
        <title>Chengkuizengella sp. nov., isolated from deep-sea sediment of East Pacific Ocean.</title>
        <authorList>
            <person name="Yang J."/>
            <person name="Lai Q."/>
            <person name="Shao Z."/>
        </authorList>
    </citation>
    <scope>NUCLEOTIDE SEQUENCE [LARGE SCALE GENOMIC DNA]</scope>
    <source>
        <strain evidence="4 5">YPA3-1-1</strain>
    </source>
</reference>
<name>A0A6N9Q2W0_9BACL</name>
<dbReference type="RefSeq" id="WP_160645944.1">
    <property type="nucleotide sequence ID" value="NZ_SIJB01000022.1"/>
</dbReference>
<dbReference type="Gene3D" id="3.40.190.150">
    <property type="entry name" value="Bordetella uptake gene, domain 1"/>
    <property type="match status" value="1"/>
</dbReference>
<accession>A0A6N9Q2W0</accession>
<sequence>MKNRKVWFMLLFSFILIFAAACGGESGEPETPAETPNTEEPTTEEPKAEGWEPSEPIEVVAPGGAGGGWDTTARTVAQVLTEEELVSEGMPVVNKSGSGGAIGWSYVDGKQGDNHMLFVTSSPILLVPLNGGSELGHNDFEPIAGVIADFGAFVTNVDSPYQNINDVMEALKSDPSSITIAGDSSPGSMDHIQFIKAAKAAGVDITSIDYLPAGDIGGMTLVLGGDVDVYSTGLAEAAEQAKAGNVRVLAITSPEPLEGDVISEFQTLRQQGIEDEFINWRGFMAPKGMDPEAVKYYESAIESMYETALWQERRDNFGWKDNFMSSEEFGKFLDEQYTVYEALMEELGL</sequence>
<feature type="chain" id="PRO_5026948966" evidence="3">
    <location>
        <begin position="22"/>
        <end position="349"/>
    </location>
</feature>
<evidence type="ECO:0000256" key="2">
    <source>
        <dbReference type="SAM" id="MobiDB-lite"/>
    </source>
</evidence>
<dbReference type="InterPro" id="IPR042100">
    <property type="entry name" value="Bug_dom1"/>
</dbReference>
<dbReference type="SUPFAM" id="SSF53850">
    <property type="entry name" value="Periplasmic binding protein-like II"/>
    <property type="match status" value="1"/>
</dbReference>
<dbReference type="PANTHER" id="PTHR42928:SF3">
    <property type="entry name" value="UPF0065 PROTEIN YFLP"/>
    <property type="match status" value="1"/>
</dbReference>
<dbReference type="AlphaFoldDB" id="A0A6N9Q2W0"/>
<dbReference type="Gene3D" id="3.40.190.10">
    <property type="entry name" value="Periplasmic binding protein-like II"/>
    <property type="match status" value="1"/>
</dbReference>
<dbReference type="PIRSF" id="PIRSF017082">
    <property type="entry name" value="YflP"/>
    <property type="match status" value="1"/>
</dbReference>
<protein>
    <submittedName>
        <fullName evidence="4">Tripartite tricarboxylate transporter substrate binding protein</fullName>
    </submittedName>
</protein>
<comment type="caution">
    <text evidence="4">The sequence shown here is derived from an EMBL/GenBank/DDBJ whole genome shotgun (WGS) entry which is preliminary data.</text>
</comment>
<gene>
    <name evidence="4" type="ORF">ERL59_09220</name>
</gene>
<evidence type="ECO:0000313" key="4">
    <source>
        <dbReference type="EMBL" id="NBI29139.1"/>
    </source>
</evidence>
<feature type="compositionally biased region" description="Low complexity" evidence="2">
    <location>
        <begin position="29"/>
        <end position="40"/>
    </location>
</feature>